<dbReference type="Proteomes" id="UP000435177">
    <property type="component" value="Unassembled WGS sequence"/>
</dbReference>
<dbReference type="OrthoDB" id="2597504at2"/>
<reference evidence="2 5" key="2">
    <citation type="submission" date="2019-11" db="EMBL/GenBank/DDBJ databases">
        <title>Draft genome sequences of five Paenibacillus species of dairy origin.</title>
        <authorList>
            <person name="Olajide A.M."/>
            <person name="Chen S."/>
            <person name="Lapointe G."/>
        </authorList>
    </citation>
    <scope>NUCLEOTIDE SEQUENCE [LARGE SCALE GENOMIC DNA]</scope>
    <source>
        <strain evidence="2 5">3CS1</strain>
    </source>
</reference>
<feature type="transmembrane region" description="Helical" evidence="1">
    <location>
        <begin position="214"/>
        <end position="247"/>
    </location>
</feature>
<keyword evidence="1" id="KW-0812">Transmembrane</keyword>
<keyword evidence="1" id="KW-0472">Membrane</keyword>
<dbReference type="RefSeq" id="WP_095265445.1">
    <property type="nucleotide sequence ID" value="NZ_NPBY01000038.1"/>
</dbReference>
<keyword evidence="5" id="KW-1185">Reference proteome</keyword>
<gene>
    <name evidence="3" type="ORF">CHH67_12080</name>
    <name evidence="2" type="ORF">GNP94_23800</name>
</gene>
<feature type="transmembrane region" description="Helical" evidence="1">
    <location>
        <begin position="148"/>
        <end position="169"/>
    </location>
</feature>
<feature type="transmembrane region" description="Helical" evidence="1">
    <location>
        <begin position="6"/>
        <end position="30"/>
    </location>
</feature>
<name>A0A268ETB9_9BACL</name>
<sequence>MWADLAAFIKANTTETLLISIIGTILVWMYKQFKSMIDSKEQDKLRTVQLKLGLFTKLETSIASTLHLNNEQSRQHMFTLIGECGPYLSDMQRTIIRDYYKAFDSAVLSSLQALIVNEVDKLKRQLDIIIDDQEGADMINYIRRLCAPFWPIILSIALIIMIWIIAMVWSQGDNLWIRLNYLALGITLLVSTTFIISMLSLLKTDNVRQGAKRWLVIIAGIISPALFIFIDLSLIPLLIQIAMFVYLSRSKRPIEIIRP</sequence>
<organism evidence="3 4">
    <name type="scientific">Paenibacillus campinasensis</name>
    <dbReference type="NCBI Taxonomy" id="66347"/>
    <lineage>
        <taxon>Bacteria</taxon>
        <taxon>Bacillati</taxon>
        <taxon>Bacillota</taxon>
        <taxon>Bacilli</taxon>
        <taxon>Bacillales</taxon>
        <taxon>Paenibacillaceae</taxon>
        <taxon>Paenibacillus</taxon>
    </lineage>
</organism>
<evidence type="ECO:0000313" key="3">
    <source>
        <dbReference type="EMBL" id="PAD76362.1"/>
    </source>
</evidence>
<dbReference type="Proteomes" id="UP000215596">
    <property type="component" value="Unassembled WGS sequence"/>
</dbReference>
<evidence type="ECO:0000313" key="2">
    <source>
        <dbReference type="EMBL" id="MUG68982.1"/>
    </source>
</evidence>
<proteinExistence type="predicted"/>
<dbReference type="EMBL" id="WOAA01000046">
    <property type="protein sequence ID" value="MUG68982.1"/>
    <property type="molecule type" value="Genomic_DNA"/>
</dbReference>
<reference evidence="3 4" key="1">
    <citation type="submission" date="2017-07" db="EMBL/GenBank/DDBJ databases">
        <title>Isolation and whole genome analysis of endospore-forming bacteria from heroin.</title>
        <authorList>
            <person name="Kalinowski J."/>
            <person name="Ahrens B."/>
            <person name="Al-Dilaimi A."/>
            <person name="Winkler A."/>
            <person name="Wibberg D."/>
            <person name="Schleenbecker U."/>
            <person name="Ruckert C."/>
            <person name="Wolfel R."/>
            <person name="Grass G."/>
        </authorList>
    </citation>
    <scope>NUCLEOTIDE SEQUENCE [LARGE SCALE GENOMIC DNA]</scope>
    <source>
        <strain evidence="3 4">7537-G1</strain>
    </source>
</reference>
<feature type="transmembrane region" description="Helical" evidence="1">
    <location>
        <begin position="181"/>
        <end position="202"/>
    </location>
</feature>
<evidence type="ECO:0000313" key="5">
    <source>
        <dbReference type="Proteomes" id="UP000435177"/>
    </source>
</evidence>
<comment type="caution">
    <text evidence="3">The sequence shown here is derived from an EMBL/GenBank/DDBJ whole genome shotgun (WGS) entry which is preliminary data.</text>
</comment>
<protein>
    <submittedName>
        <fullName evidence="3">Uncharacterized protein</fullName>
    </submittedName>
</protein>
<evidence type="ECO:0000256" key="1">
    <source>
        <dbReference type="SAM" id="Phobius"/>
    </source>
</evidence>
<accession>A0A268ETB9</accession>
<evidence type="ECO:0000313" key="4">
    <source>
        <dbReference type="Proteomes" id="UP000215596"/>
    </source>
</evidence>
<keyword evidence="1" id="KW-1133">Transmembrane helix</keyword>
<dbReference type="EMBL" id="NPBY01000038">
    <property type="protein sequence ID" value="PAD76362.1"/>
    <property type="molecule type" value="Genomic_DNA"/>
</dbReference>
<dbReference type="AlphaFoldDB" id="A0A268ETB9"/>